<dbReference type="CDD" id="cd02440">
    <property type="entry name" value="AdoMet_MTases"/>
    <property type="match status" value="1"/>
</dbReference>
<name>A0A5C6TW57_9SPHN</name>
<dbReference type="PANTHER" id="PTHR43648">
    <property type="entry name" value="ELECTRON TRANSFER FLAVOPROTEIN BETA SUBUNIT LYSINE METHYLTRANSFERASE"/>
    <property type="match status" value="1"/>
</dbReference>
<evidence type="ECO:0000256" key="2">
    <source>
        <dbReference type="ARBA" id="ARBA00022679"/>
    </source>
</evidence>
<dbReference type="InterPro" id="IPR050078">
    <property type="entry name" value="Ribosomal_L11_MeTrfase_PrmA"/>
</dbReference>
<keyword evidence="1 3" id="KW-0489">Methyltransferase</keyword>
<evidence type="ECO:0000256" key="1">
    <source>
        <dbReference type="ARBA" id="ARBA00022603"/>
    </source>
</evidence>
<organism evidence="3 4">
    <name type="scientific">Allosphingosinicella ginsenosidimutans</name>
    <dbReference type="NCBI Taxonomy" id="1176539"/>
    <lineage>
        <taxon>Bacteria</taxon>
        <taxon>Pseudomonadati</taxon>
        <taxon>Pseudomonadota</taxon>
        <taxon>Alphaproteobacteria</taxon>
        <taxon>Sphingomonadales</taxon>
        <taxon>Sphingomonadaceae</taxon>
        <taxon>Allosphingosinicella</taxon>
    </lineage>
</organism>
<keyword evidence="2 3" id="KW-0808">Transferase</keyword>
<keyword evidence="4" id="KW-1185">Reference proteome</keyword>
<gene>
    <name evidence="3" type="ORF">FRZ32_12935</name>
</gene>
<dbReference type="Proteomes" id="UP000321249">
    <property type="component" value="Unassembled WGS sequence"/>
</dbReference>
<proteinExistence type="predicted"/>
<dbReference type="Gene3D" id="3.40.50.150">
    <property type="entry name" value="Vaccinia Virus protein VP39"/>
    <property type="match status" value="1"/>
</dbReference>
<dbReference type="SUPFAM" id="SSF53335">
    <property type="entry name" value="S-adenosyl-L-methionine-dependent methyltransferases"/>
    <property type="match status" value="1"/>
</dbReference>
<dbReference type="GO" id="GO:0032259">
    <property type="term" value="P:methylation"/>
    <property type="evidence" value="ECO:0007669"/>
    <property type="project" value="UniProtKB-KW"/>
</dbReference>
<dbReference type="EMBL" id="VOQQ01000001">
    <property type="protein sequence ID" value="TXC64479.1"/>
    <property type="molecule type" value="Genomic_DNA"/>
</dbReference>
<protein>
    <submittedName>
        <fullName evidence="3">Methyltransferase</fullName>
    </submittedName>
</protein>
<dbReference type="InterPro" id="IPR029063">
    <property type="entry name" value="SAM-dependent_MTases_sf"/>
</dbReference>
<dbReference type="PANTHER" id="PTHR43648:SF1">
    <property type="entry name" value="ELECTRON TRANSFER FLAVOPROTEIN BETA SUBUNIT LYSINE METHYLTRANSFERASE"/>
    <property type="match status" value="1"/>
</dbReference>
<dbReference type="AlphaFoldDB" id="A0A5C6TW57"/>
<dbReference type="Pfam" id="PF06325">
    <property type="entry name" value="PrmA"/>
    <property type="match status" value="1"/>
</dbReference>
<accession>A0A5C6TW57</accession>
<comment type="caution">
    <text evidence="3">The sequence shown here is derived from an EMBL/GenBank/DDBJ whole genome shotgun (WGS) entry which is preliminary data.</text>
</comment>
<evidence type="ECO:0000313" key="4">
    <source>
        <dbReference type="Proteomes" id="UP000321249"/>
    </source>
</evidence>
<sequence length="213" mass="22258">MSISTPEAEELAAFIVANLPVVAVPGVPEIRLHKAAPESGLGRRFGAGPAPYWAYHWAGGLALARFVLDRPEWVRGRRVLDLGAGGGLVGIAAALAGASEVRAAEIDPAGRAALRLNAALNGVAIEAPEGDPLDVPPPEVDLVLVGDLFYDAALAARVTDWLDLCLARGIEVLVGDPRRAPLPVDRLELLNEAPVQETAGAVQTGAVFAFRRS</sequence>
<dbReference type="GO" id="GO:0016279">
    <property type="term" value="F:protein-lysine N-methyltransferase activity"/>
    <property type="evidence" value="ECO:0007669"/>
    <property type="project" value="TreeGrafter"/>
</dbReference>
<dbReference type="OrthoDB" id="9794615at2"/>
<reference evidence="3 4" key="1">
    <citation type="journal article" date="2015" name="J. Microbiol.">
        <title>Sphingosinicella ginsenosidimutans sp. nov., with ginsenoside converting activity.</title>
        <authorList>
            <person name="Kim J.K."/>
            <person name="Kang M.S."/>
            <person name="Park S.C."/>
            <person name="Kim K.M."/>
            <person name="Choi K."/>
            <person name="Yoon M.H."/>
            <person name="Im W.T."/>
        </authorList>
    </citation>
    <scope>NUCLEOTIDE SEQUENCE [LARGE SCALE GENOMIC DNA]</scope>
    <source>
        <strain evidence="3 4">BS-11</strain>
    </source>
</reference>
<evidence type="ECO:0000313" key="3">
    <source>
        <dbReference type="EMBL" id="TXC64479.1"/>
    </source>
</evidence>